<dbReference type="Proteomes" id="UP001642464">
    <property type="component" value="Unassembled WGS sequence"/>
</dbReference>
<sequence length="199" mass="21757">MPSVNGAYHGYAAVSVASGTSVDLRLMFTTASTHQATAMMLPRLYVSVFDEESSPQRLSTLAKVAIRDHRMVAGESVAVILDVNSYQRSRSMLIMALCQQVALPDASSSSAALTAAKQRLTASRQCAVDAIAMPQDGSRLYIRFKEEVTVNACRCWVARISVHSGNLTMIDEETLNKIPLPPWFHREATGAEPWWLGVV</sequence>
<dbReference type="EMBL" id="CAXAMM010028224">
    <property type="protein sequence ID" value="CAK9062439.1"/>
    <property type="molecule type" value="Genomic_DNA"/>
</dbReference>
<evidence type="ECO:0000313" key="1">
    <source>
        <dbReference type="EMBL" id="CAK9062439.1"/>
    </source>
</evidence>
<keyword evidence="2" id="KW-1185">Reference proteome</keyword>
<protein>
    <submittedName>
        <fullName evidence="1">Uncharacterized protein</fullName>
    </submittedName>
</protein>
<evidence type="ECO:0000313" key="2">
    <source>
        <dbReference type="Proteomes" id="UP001642464"/>
    </source>
</evidence>
<name>A0ABP0NJ52_9DINO</name>
<gene>
    <name evidence="1" type="ORF">SCF082_LOCUS32525</name>
</gene>
<proteinExistence type="predicted"/>
<organism evidence="1 2">
    <name type="scientific">Durusdinium trenchii</name>
    <dbReference type="NCBI Taxonomy" id="1381693"/>
    <lineage>
        <taxon>Eukaryota</taxon>
        <taxon>Sar</taxon>
        <taxon>Alveolata</taxon>
        <taxon>Dinophyceae</taxon>
        <taxon>Suessiales</taxon>
        <taxon>Symbiodiniaceae</taxon>
        <taxon>Durusdinium</taxon>
    </lineage>
</organism>
<comment type="caution">
    <text evidence="1">The sequence shown here is derived from an EMBL/GenBank/DDBJ whole genome shotgun (WGS) entry which is preliminary data.</text>
</comment>
<reference evidence="1 2" key="1">
    <citation type="submission" date="2024-02" db="EMBL/GenBank/DDBJ databases">
        <authorList>
            <person name="Chen Y."/>
            <person name="Shah S."/>
            <person name="Dougan E. K."/>
            <person name="Thang M."/>
            <person name="Chan C."/>
        </authorList>
    </citation>
    <scope>NUCLEOTIDE SEQUENCE [LARGE SCALE GENOMIC DNA]</scope>
</reference>
<accession>A0ABP0NJ52</accession>